<reference evidence="1 2" key="1">
    <citation type="submission" date="2014-11" db="EMBL/GenBank/DDBJ databases">
        <title>Genetic blueprint of the zoonotic pathogen Toxocara canis.</title>
        <authorList>
            <person name="Zhu X.-Q."/>
            <person name="Korhonen P.K."/>
            <person name="Cai H."/>
            <person name="Young N.D."/>
            <person name="Nejsum P."/>
            <person name="von Samson-Himmelstjerna G."/>
            <person name="Boag P.R."/>
            <person name="Tan P."/>
            <person name="Li Q."/>
            <person name="Min J."/>
            <person name="Yang Y."/>
            <person name="Wang X."/>
            <person name="Fang X."/>
            <person name="Hall R.S."/>
            <person name="Hofmann A."/>
            <person name="Sternberg P.W."/>
            <person name="Jex A.R."/>
            <person name="Gasser R.B."/>
        </authorList>
    </citation>
    <scope>NUCLEOTIDE SEQUENCE [LARGE SCALE GENOMIC DNA]</scope>
    <source>
        <strain evidence="1">PN_DK_2014</strain>
    </source>
</reference>
<sequence length="113" mass="13225">MLFQTLLSLTITQVEMNKNFVVAEGLCGLMTRVVCFSQICHVSRLHFASVVCTSWLRGRSTRRRKRQQRWQRKRSFPHRSARMNKTWSLGIIRYGIRVCRDGEKPNGHPYGNS</sequence>
<keyword evidence="2" id="KW-1185">Reference proteome</keyword>
<gene>
    <name evidence="1" type="ORF">Tcan_14953</name>
</gene>
<evidence type="ECO:0000313" key="2">
    <source>
        <dbReference type="Proteomes" id="UP000031036"/>
    </source>
</evidence>
<accession>A0A0B2V4Z2</accession>
<comment type="caution">
    <text evidence="1">The sequence shown here is derived from an EMBL/GenBank/DDBJ whole genome shotgun (WGS) entry which is preliminary data.</text>
</comment>
<proteinExistence type="predicted"/>
<dbReference type="EMBL" id="JPKZ01002481">
    <property type="protein sequence ID" value="KHN76618.1"/>
    <property type="molecule type" value="Genomic_DNA"/>
</dbReference>
<evidence type="ECO:0000313" key="1">
    <source>
        <dbReference type="EMBL" id="KHN76618.1"/>
    </source>
</evidence>
<protein>
    <submittedName>
        <fullName evidence="1">Uncharacterized protein</fullName>
    </submittedName>
</protein>
<dbReference type="AlphaFoldDB" id="A0A0B2V4Z2"/>
<dbReference type="Proteomes" id="UP000031036">
    <property type="component" value="Unassembled WGS sequence"/>
</dbReference>
<name>A0A0B2V4Z2_TOXCA</name>
<organism evidence="1 2">
    <name type="scientific">Toxocara canis</name>
    <name type="common">Canine roundworm</name>
    <dbReference type="NCBI Taxonomy" id="6265"/>
    <lineage>
        <taxon>Eukaryota</taxon>
        <taxon>Metazoa</taxon>
        <taxon>Ecdysozoa</taxon>
        <taxon>Nematoda</taxon>
        <taxon>Chromadorea</taxon>
        <taxon>Rhabditida</taxon>
        <taxon>Spirurina</taxon>
        <taxon>Ascaridomorpha</taxon>
        <taxon>Ascaridoidea</taxon>
        <taxon>Toxocaridae</taxon>
        <taxon>Toxocara</taxon>
    </lineage>
</organism>